<evidence type="ECO:0000256" key="1">
    <source>
        <dbReference type="ARBA" id="ARBA00022857"/>
    </source>
</evidence>
<protein>
    <submittedName>
        <fullName evidence="4">Alcohol dehydrogenase</fullName>
    </submittedName>
</protein>
<keyword evidence="1" id="KW-0521">NADP</keyword>
<dbReference type="InterPro" id="IPR013154">
    <property type="entry name" value="ADH-like_N"/>
</dbReference>
<sequence>MKAWTATDAKHGAAHPIELADVAEPVPASNQAVVEVTAFSVNRGEFLGLTGAYGPGRTAGTVPGQDVAGRVVVAAADGSGPQAGERVVAHPDGGGWAERVAVATDLLTTLPDHVSDEIAASLPLAGITAIRLLRKAGDVTGRRVLVTGASGGVGHLLVELLVAAGAAVTAVAATADRGQRLAAFGAEFVTEIARDGEPFELILESVGGATFAAALARLAPGGTVIWFGQAGLEPISLDFFELIGSTPLALHHFPHWVSDRSDATDLAELVSAVAAGTLHPELGRVTDWAETPTALADLAARRIRGNAVLTVRR</sequence>
<dbReference type="RefSeq" id="WP_122186097.1">
    <property type="nucleotide sequence ID" value="NZ_RFFH01000001.1"/>
</dbReference>
<dbReference type="SUPFAM" id="SSF50129">
    <property type="entry name" value="GroES-like"/>
    <property type="match status" value="1"/>
</dbReference>
<dbReference type="Pfam" id="PF08240">
    <property type="entry name" value="ADH_N"/>
    <property type="match status" value="1"/>
</dbReference>
<dbReference type="InterPro" id="IPR020843">
    <property type="entry name" value="ER"/>
</dbReference>
<dbReference type="InterPro" id="IPR036291">
    <property type="entry name" value="NAD(P)-bd_dom_sf"/>
</dbReference>
<proteinExistence type="predicted"/>
<evidence type="ECO:0000313" key="5">
    <source>
        <dbReference type="Proteomes" id="UP000279275"/>
    </source>
</evidence>
<dbReference type="PANTHER" id="PTHR48106">
    <property type="entry name" value="QUINONE OXIDOREDUCTASE PIG3-RELATED"/>
    <property type="match status" value="1"/>
</dbReference>
<dbReference type="EMBL" id="RFFH01000001">
    <property type="protein sequence ID" value="RMI35123.1"/>
    <property type="molecule type" value="Genomic_DNA"/>
</dbReference>
<dbReference type="OrthoDB" id="3813297at2"/>
<dbReference type="SMART" id="SM00829">
    <property type="entry name" value="PKS_ER"/>
    <property type="match status" value="1"/>
</dbReference>
<dbReference type="Proteomes" id="UP000279275">
    <property type="component" value="Unassembled WGS sequence"/>
</dbReference>
<dbReference type="AlphaFoldDB" id="A0A3M2LEX6"/>
<dbReference type="Gene3D" id="3.90.180.10">
    <property type="entry name" value="Medium-chain alcohol dehydrogenases, catalytic domain"/>
    <property type="match status" value="1"/>
</dbReference>
<comment type="caution">
    <text evidence="4">The sequence shown here is derived from an EMBL/GenBank/DDBJ whole genome shotgun (WGS) entry which is preliminary data.</text>
</comment>
<dbReference type="InterPro" id="IPR011032">
    <property type="entry name" value="GroES-like_sf"/>
</dbReference>
<organism evidence="4 5">
    <name type="scientific">Nocardia stercoris</name>
    <dbReference type="NCBI Taxonomy" id="2483361"/>
    <lineage>
        <taxon>Bacteria</taxon>
        <taxon>Bacillati</taxon>
        <taxon>Actinomycetota</taxon>
        <taxon>Actinomycetes</taxon>
        <taxon>Mycobacteriales</taxon>
        <taxon>Nocardiaceae</taxon>
        <taxon>Nocardia</taxon>
    </lineage>
</organism>
<dbReference type="GO" id="GO:0070402">
    <property type="term" value="F:NADPH binding"/>
    <property type="evidence" value="ECO:0007669"/>
    <property type="project" value="TreeGrafter"/>
</dbReference>
<dbReference type="GO" id="GO:0016651">
    <property type="term" value="F:oxidoreductase activity, acting on NAD(P)H"/>
    <property type="evidence" value="ECO:0007669"/>
    <property type="project" value="TreeGrafter"/>
</dbReference>
<keyword evidence="2" id="KW-0560">Oxidoreductase</keyword>
<evidence type="ECO:0000313" key="4">
    <source>
        <dbReference type="EMBL" id="RMI35123.1"/>
    </source>
</evidence>
<dbReference type="SUPFAM" id="SSF51735">
    <property type="entry name" value="NAD(P)-binding Rossmann-fold domains"/>
    <property type="match status" value="1"/>
</dbReference>
<accession>A0A3M2LEX6</accession>
<keyword evidence="5" id="KW-1185">Reference proteome</keyword>
<dbReference type="Pfam" id="PF13602">
    <property type="entry name" value="ADH_zinc_N_2"/>
    <property type="match status" value="1"/>
</dbReference>
<dbReference type="Gene3D" id="3.40.50.720">
    <property type="entry name" value="NAD(P)-binding Rossmann-like Domain"/>
    <property type="match status" value="1"/>
</dbReference>
<feature type="domain" description="Enoyl reductase (ER)" evidence="3">
    <location>
        <begin position="12"/>
        <end position="309"/>
    </location>
</feature>
<evidence type="ECO:0000259" key="3">
    <source>
        <dbReference type="SMART" id="SM00829"/>
    </source>
</evidence>
<evidence type="ECO:0000256" key="2">
    <source>
        <dbReference type="ARBA" id="ARBA00023002"/>
    </source>
</evidence>
<name>A0A3M2LEX6_9NOCA</name>
<gene>
    <name evidence="4" type="ORF">EBN03_02075</name>
</gene>
<reference evidence="4 5" key="1">
    <citation type="submission" date="2018-10" db="EMBL/GenBank/DDBJ databases">
        <title>Isolation from cow dung.</title>
        <authorList>
            <person name="Ling L."/>
        </authorList>
    </citation>
    <scope>NUCLEOTIDE SEQUENCE [LARGE SCALE GENOMIC DNA]</scope>
    <source>
        <strain evidence="4 5">NEAU-LL90</strain>
    </source>
</reference>